<dbReference type="InterPro" id="IPR036388">
    <property type="entry name" value="WH-like_DNA-bd_sf"/>
</dbReference>
<comment type="caution">
    <text evidence="4">The sequence shown here is derived from an EMBL/GenBank/DDBJ whole genome shotgun (WGS) entry which is preliminary data.</text>
</comment>
<dbReference type="InterPro" id="IPR057666">
    <property type="entry name" value="DrpA_SLOG"/>
</dbReference>
<dbReference type="InterPro" id="IPR003488">
    <property type="entry name" value="DprA"/>
</dbReference>
<gene>
    <name evidence="4" type="ORF">A2556_02385</name>
</gene>
<dbReference type="Gene3D" id="1.10.10.10">
    <property type="entry name" value="Winged helix-like DNA-binding domain superfamily/Winged helix DNA-binding domain"/>
    <property type="match status" value="1"/>
</dbReference>
<dbReference type="InterPro" id="IPR041614">
    <property type="entry name" value="DprA_WH"/>
</dbReference>
<dbReference type="EMBL" id="MHTM01000033">
    <property type="protein sequence ID" value="OHA61576.1"/>
    <property type="molecule type" value="Genomic_DNA"/>
</dbReference>
<evidence type="ECO:0000259" key="3">
    <source>
        <dbReference type="Pfam" id="PF17782"/>
    </source>
</evidence>
<dbReference type="PANTHER" id="PTHR43022">
    <property type="entry name" value="PROTEIN SMF"/>
    <property type="match status" value="1"/>
</dbReference>
<dbReference type="SUPFAM" id="SSF102405">
    <property type="entry name" value="MCP/YpsA-like"/>
    <property type="match status" value="1"/>
</dbReference>
<feature type="domain" description="DprA winged helix" evidence="3">
    <location>
        <begin position="232"/>
        <end position="285"/>
    </location>
</feature>
<dbReference type="Proteomes" id="UP000177140">
    <property type="component" value="Unassembled WGS sequence"/>
</dbReference>
<reference evidence="4 5" key="1">
    <citation type="journal article" date="2016" name="Nat. Commun.">
        <title>Thousands of microbial genomes shed light on interconnected biogeochemical processes in an aquifer system.</title>
        <authorList>
            <person name="Anantharaman K."/>
            <person name="Brown C.T."/>
            <person name="Hug L.A."/>
            <person name="Sharon I."/>
            <person name="Castelle C.J."/>
            <person name="Probst A.J."/>
            <person name="Thomas B.C."/>
            <person name="Singh A."/>
            <person name="Wilkins M.J."/>
            <person name="Karaoz U."/>
            <person name="Brodie E.L."/>
            <person name="Williams K.H."/>
            <person name="Hubbard S.S."/>
            <person name="Banfield J.F."/>
        </authorList>
    </citation>
    <scope>NUCLEOTIDE SEQUENCE [LARGE SCALE GENOMIC DNA]</scope>
</reference>
<evidence type="ECO:0000313" key="5">
    <source>
        <dbReference type="Proteomes" id="UP000177140"/>
    </source>
</evidence>
<evidence type="ECO:0000259" key="2">
    <source>
        <dbReference type="Pfam" id="PF02481"/>
    </source>
</evidence>
<dbReference type="Pfam" id="PF02481">
    <property type="entry name" value="DNA_processg_A"/>
    <property type="match status" value="1"/>
</dbReference>
<name>A0A1G2QM23_9BACT</name>
<accession>A0A1G2QM23</accession>
<dbReference type="PANTHER" id="PTHR43022:SF1">
    <property type="entry name" value="PROTEIN SMF"/>
    <property type="match status" value="1"/>
</dbReference>
<feature type="domain" description="Smf/DprA SLOG" evidence="2">
    <location>
        <begin position="17"/>
        <end position="216"/>
    </location>
</feature>
<dbReference type="Gene3D" id="3.40.50.450">
    <property type="match status" value="1"/>
</dbReference>
<protein>
    <submittedName>
        <fullName evidence="4">DNA protecting protein DprA</fullName>
    </submittedName>
</protein>
<organism evidence="4 5">
    <name type="scientific">Candidatus Vogelbacteria bacterium RIFOXYD2_FULL_44_9</name>
    <dbReference type="NCBI Taxonomy" id="1802441"/>
    <lineage>
        <taxon>Bacteria</taxon>
        <taxon>Candidatus Vogeliibacteriota</taxon>
    </lineage>
</organism>
<dbReference type="GO" id="GO:0009294">
    <property type="term" value="P:DNA-mediated transformation"/>
    <property type="evidence" value="ECO:0007669"/>
    <property type="project" value="InterPro"/>
</dbReference>
<sequence length="292" mass="31227">MEKIHFKKMPGTVLAPLLEIPEPPVALYIEGELPAPDKILLTVVGSRRLSSYGREVCAELIKGLAGQPIVIVSGLALGIDTVAHQSALATGLMTLAFPGSGLDRSVLYPASNRQLAEKIIHSGGALISEYEPDFRATPYSFPRRNRLMAGLAKATLIIEASKKSGTLITARLALDYNRDVLAVPGSIHWPNSVGPNWLIKEGATPITNSEDLLHALGLDNKQAGETPSLFSELELTPAETKILTLLKNGLTNRDELIERSGYSSAEAGTALMLLTLKDLIKDVAGEITPSSC</sequence>
<dbReference type="Pfam" id="PF17782">
    <property type="entry name" value="WHD_DprA"/>
    <property type="match status" value="1"/>
</dbReference>
<proteinExistence type="inferred from homology"/>
<dbReference type="NCBIfam" id="TIGR00732">
    <property type="entry name" value="dprA"/>
    <property type="match status" value="1"/>
</dbReference>
<dbReference type="AlphaFoldDB" id="A0A1G2QM23"/>
<evidence type="ECO:0000313" key="4">
    <source>
        <dbReference type="EMBL" id="OHA61576.1"/>
    </source>
</evidence>
<evidence type="ECO:0000256" key="1">
    <source>
        <dbReference type="ARBA" id="ARBA00006525"/>
    </source>
</evidence>
<comment type="similarity">
    <text evidence="1">Belongs to the DprA/Smf family.</text>
</comment>